<evidence type="ECO:0000256" key="10">
    <source>
        <dbReference type="ARBA" id="ARBA00023163"/>
    </source>
</evidence>
<evidence type="ECO:0000256" key="6">
    <source>
        <dbReference type="ARBA" id="ARBA00022664"/>
    </source>
</evidence>
<evidence type="ECO:0000256" key="7">
    <source>
        <dbReference type="ARBA" id="ARBA00022737"/>
    </source>
</evidence>
<evidence type="ECO:0000313" key="18">
    <source>
        <dbReference type="Proteomes" id="UP001187471"/>
    </source>
</evidence>
<evidence type="ECO:0000256" key="12">
    <source>
        <dbReference type="ARBA" id="ARBA00023242"/>
    </source>
</evidence>
<dbReference type="GO" id="GO:0016607">
    <property type="term" value="C:nuclear speck"/>
    <property type="evidence" value="ECO:0007669"/>
    <property type="project" value="UniProtKB-SubCell"/>
</dbReference>
<evidence type="ECO:0000256" key="13">
    <source>
        <dbReference type="ARBA" id="ARBA00042167"/>
    </source>
</evidence>
<evidence type="ECO:0000256" key="14">
    <source>
        <dbReference type="ARBA" id="ARBA00046362"/>
    </source>
</evidence>
<keyword evidence="10" id="KW-0804">Transcription</keyword>
<name>A0AA88RKZ1_9ASTE</name>
<feature type="compositionally biased region" description="Polar residues" evidence="15">
    <location>
        <begin position="109"/>
        <end position="143"/>
    </location>
</feature>
<organism evidence="17 18">
    <name type="scientific">Escallonia rubra</name>
    <dbReference type="NCBI Taxonomy" id="112253"/>
    <lineage>
        <taxon>Eukaryota</taxon>
        <taxon>Viridiplantae</taxon>
        <taxon>Streptophyta</taxon>
        <taxon>Embryophyta</taxon>
        <taxon>Tracheophyta</taxon>
        <taxon>Spermatophyta</taxon>
        <taxon>Magnoliopsida</taxon>
        <taxon>eudicotyledons</taxon>
        <taxon>Gunneridae</taxon>
        <taxon>Pentapetalae</taxon>
        <taxon>asterids</taxon>
        <taxon>campanulids</taxon>
        <taxon>Escalloniales</taxon>
        <taxon>Escalloniaceae</taxon>
        <taxon>Escallonia</taxon>
    </lineage>
</organism>
<dbReference type="PROSITE" id="PS01159">
    <property type="entry name" value="WW_DOMAIN_1"/>
    <property type="match status" value="2"/>
</dbReference>
<dbReference type="GO" id="GO:0005737">
    <property type="term" value="C:cytoplasm"/>
    <property type="evidence" value="ECO:0007669"/>
    <property type="project" value="TreeGrafter"/>
</dbReference>
<feature type="region of interest" description="Disordered" evidence="15">
    <location>
        <begin position="1"/>
        <end position="31"/>
    </location>
</feature>
<keyword evidence="9" id="KW-0805">Transcription regulation</keyword>
<dbReference type="PROSITE" id="PS50020">
    <property type="entry name" value="WW_DOMAIN_2"/>
    <property type="match status" value="2"/>
</dbReference>
<protein>
    <recommendedName>
        <fullName evidence="3">Polyglutamine-binding protein 1</fullName>
    </recommendedName>
    <alternativeName>
        <fullName evidence="13">Polyglutamine tract-binding protein 1</fullName>
    </alternativeName>
</protein>
<dbReference type="InterPro" id="IPR036020">
    <property type="entry name" value="WW_dom_sf"/>
</dbReference>
<feature type="domain" description="WW" evidence="16">
    <location>
        <begin position="550"/>
        <end position="584"/>
    </location>
</feature>
<evidence type="ECO:0000313" key="17">
    <source>
        <dbReference type="EMBL" id="KAK2976150.1"/>
    </source>
</evidence>
<feature type="region of interest" description="Disordered" evidence="15">
    <location>
        <begin position="105"/>
        <end position="155"/>
    </location>
</feature>
<keyword evidence="5" id="KW-0399">Innate immunity</keyword>
<keyword evidence="12" id="KW-0539">Nucleus</keyword>
<dbReference type="GO" id="GO:0045087">
    <property type="term" value="P:innate immune response"/>
    <property type="evidence" value="ECO:0007669"/>
    <property type="project" value="UniProtKB-KW"/>
</dbReference>
<dbReference type="AlphaFoldDB" id="A0AA88RKZ1"/>
<dbReference type="InterPro" id="IPR001202">
    <property type="entry name" value="WW_dom"/>
</dbReference>
<evidence type="ECO:0000256" key="9">
    <source>
        <dbReference type="ARBA" id="ARBA00023015"/>
    </source>
</evidence>
<dbReference type="PANTHER" id="PTHR21737:SF3">
    <property type="entry name" value="POLYGLUTAMINE-BINDING PROTEIN 1"/>
    <property type="match status" value="1"/>
</dbReference>
<evidence type="ECO:0000256" key="4">
    <source>
        <dbReference type="ARBA" id="ARBA00022553"/>
    </source>
</evidence>
<evidence type="ECO:0000256" key="1">
    <source>
        <dbReference type="ARBA" id="ARBA00004324"/>
    </source>
</evidence>
<accession>A0AA88RKZ1</accession>
<dbReference type="GO" id="GO:0043021">
    <property type="term" value="F:ribonucleoprotein complex binding"/>
    <property type="evidence" value="ECO:0007669"/>
    <property type="project" value="TreeGrafter"/>
</dbReference>
<evidence type="ECO:0000256" key="15">
    <source>
        <dbReference type="SAM" id="MobiDB-lite"/>
    </source>
</evidence>
<dbReference type="Pfam" id="PF00397">
    <property type="entry name" value="WW"/>
    <property type="match status" value="2"/>
</dbReference>
<dbReference type="PANTHER" id="PTHR21737">
    <property type="entry name" value="POLYGLUTAMINE BINDING PROTEIN 1/MARVEL MEMBRANE-ASSOCIATING DOMAIN CONTAINING 3"/>
    <property type="match status" value="1"/>
</dbReference>
<comment type="subunit">
    <text evidence="14">Interacts with POU3F2/Brn-2, ATXN1, TXNL4A, HTT and AR. Interaction with ATXN1 correlates positively with the length of the polyglutamine tract. Interacts with RNA polymerase II large subunit in a phosphorylation-dependent manner. Forms a ternary complex with ATXN1 mutant and phosphorylated RNA polymerase II. Interacts (via C-terminus) with TXNL4A and CD2BP2. Interacts (via WW domain) with ATN1 and SF3B1, and may interact with additional splice factors. Interacts (via WW domain) with WBP11; Leading to reduce interaction between PQBP1 and TXNL4A. Interacts with CAPRIN1. Interacts with DDX1. Interacts with SFPQ. Interacts with KHSRP.</text>
</comment>
<dbReference type="CDD" id="cd00201">
    <property type="entry name" value="WW"/>
    <property type="match status" value="2"/>
</dbReference>
<proteinExistence type="predicted"/>
<feature type="domain" description="WW" evidence="16">
    <location>
        <begin position="585"/>
        <end position="619"/>
    </location>
</feature>
<evidence type="ECO:0000256" key="11">
    <source>
        <dbReference type="ARBA" id="ARBA00023187"/>
    </source>
</evidence>
<comment type="caution">
    <text evidence="17">The sequence shown here is derived from an EMBL/GenBank/DDBJ whole genome shotgun (WGS) entry which is preliminary data.</text>
</comment>
<feature type="compositionally biased region" description="Polar residues" evidence="15">
    <location>
        <begin position="18"/>
        <end position="31"/>
    </location>
</feature>
<keyword evidence="18" id="KW-1185">Reference proteome</keyword>
<dbReference type="Proteomes" id="UP001187471">
    <property type="component" value="Unassembled WGS sequence"/>
</dbReference>
<keyword evidence="6" id="KW-0507">mRNA processing</keyword>
<evidence type="ECO:0000256" key="3">
    <source>
        <dbReference type="ARBA" id="ARBA00021117"/>
    </source>
</evidence>
<reference evidence="17" key="1">
    <citation type="submission" date="2022-12" db="EMBL/GenBank/DDBJ databases">
        <title>Draft genome assemblies for two species of Escallonia (Escalloniales).</title>
        <authorList>
            <person name="Chanderbali A."/>
            <person name="Dervinis C."/>
            <person name="Anghel I."/>
            <person name="Soltis D."/>
            <person name="Soltis P."/>
            <person name="Zapata F."/>
        </authorList>
    </citation>
    <scope>NUCLEOTIDE SEQUENCE</scope>
    <source>
        <strain evidence="17">UCBG92.1500</strain>
        <tissue evidence="17">Leaf</tissue>
    </source>
</reference>
<gene>
    <name evidence="17" type="ORF">RJ640_012360</name>
</gene>
<dbReference type="SUPFAM" id="SSF51045">
    <property type="entry name" value="WW domain"/>
    <property type="match status" value="2"/>
</dbReference>
<dbReference type="SMART" id="SM00456">
    <property type="entry name" value="WW"/>
    <property type="match status" value="2"/>
</dbReference>
<sequence>MDNSHDQPLPPGVHPLPNSFNPSAQYPFQPFQNSVNSHHMLLHAPPPNVAPGPSFQNFYPNVSPWPQVYHAQYAPISSDQFPSNFDNGNYTQPSTRTCQMFREGAPGSAVSTDIPNSTTPHVESDSSQPQSQGLQVGVHQSSHMLAESNVPSKPADEAVSGEQQQAKFWEVNHRNHFEELGRSKLSSAHQGELSGAIQPSANLMEQHAQKENEIVVSVTSASDLRLQLGSSDDIETAAQNAMLREQEIVTQNVIHGQREARGASGTPEDGADVISERHDPNALKEYLLKMSTEHRAKMALKRGQSTVPDEAHVMRISTASSFAPHKGFRLYDWGLLVSDIDGGVDVVKVWFVLDVNEILGYSLGASLENVFTLCNPGESLINFDLETGDVLFFSLRVWDALTKTWGYDLIVLCNFALVSGNVEIGNGYGVPGGGAYGKPGVDCRETGQKISELGESEQKPGANGLPEYLRQKLRARGILKDDSAKADTPISDNANQFSKEPERYSHPLFSYEQALPHKLAYSSDSFYFFLFLKSDQLSLKTPSPQNMVRGKLPEGWVESRDPASGVLYYCNERSGISQWERPVQVALPEGWQEVLDETSGQIYYYNTKTHASQWDYPDSSQQASLHHGMVSGNAAIGDRGDQVLNLPQSQYLATILENQQQTTSAASTKEDFDRSFSKQRVREMQSIVRLTVEVKPIDVASSIAFTRSSLKPPMGKGNKRGSKKRDFSEDDELDPMDPSSYSDAPRGGWVVGLKGVQPRAADTTATAFSLKRRSLWLQLCKYIQDDIL</sequence>
<evidence type="ECO:0000259" key="16">
    <source>
        <dbReference type="PROSITE" id="PS50020"/>
    </source>
</evidence>
<evidence type="ECO:0000256" key="8">
    <source>
        <dbReference type="ARBA" id="ARBA00022859"/>
    </source>
</evidence>
<evidence type="ECO:0000256" key="5">
    <source>
        <dbReference type="ARBA" id="ARBA00022588"/>
    </source>
</evidence>
<feature type="region of interest" description="Disordered" evidence="15">
    <location>
        <begin position="708"/>
        <end position="744"/>
    </location>
</feature>
<dbReference type="Gene3D" id="3.40.30.10">
    <property type="entry name" value="Glutaredoxin"/>
    <property type="match status" value="1"/>
</dbReference>
<comment type="subcellular location">
    <subcellularLocation>
        <location evidence="2">Cytoplasmic granule</location>
    </subcellularLocation>
    <subcellularLocation>
        <location evidence="1">Nucleus speckle</location>
    </subcellularLocation>
</comment>
<keyword evidence="7" id="KW-0677">Repeat</keyword>
<keyword evidence="4" id="KW-0597">Phosphoprotein</keyword>
<dbReference type="GO" id="GO:0000380">
    <property type="term" value="P:alternative mRNA splicing, via spliceosome"/>
    <property type="evidence" value="ECO:0007669"/>
    <property type="project" value="TreeGrafter"/>
</dbReference>
<keyword evidence="11" id="KW-0508">mRNA splicing</keyword>
<keyword evidence="8" id="KW-0391">Immunity</keyword>
<dbReference type="Gene3D" id="2.20.70.10">
    <property type="match status" value="2"/>
</dbReference>
<dbReference type="EMBL" id="JAVXUO010002114">
    <property type="protein sequence ID" value="KAK2976150.1"/>
    <property type="molecule type" value="Genomic_DNA"/>
</dbReference>
<evidence type="ECO:0000256" key="2">
    <source>
        <dbReference type="ARBA" id="ARBA00004463"/>
    </source>
</evidence>